<dbReference type="OrthoDB" id="288713at2"/>
<evidence type="ECO:0000313" key="5">
    <source>
        <dbReference type="Proteomes" id="UP000239388"/>
    </source>
</evidence>
<name>A0A2S8FXC5_9BACT</name>
<evidence type="ECO:0000313" key="2">
    <source>
        <dbReference type="EMBL" id="PQO36494.1"/>
    </source>
</evidence>
<dbReference type="Proteomes" id="UP000239388">
    <property type="component" value="Unassembled WGS sequence"/>
</dbReference>
<evidence type="ECO:0000313" key="4">
    <source>
        <dbReference type="Proteomes" id="UP000237819"/>
    </source>
</evidence>
<sequence length="74" mass="8793">MSHLLDANFVDRRDPNRQASQQHERRQFSNSHSELSDAAREIADAIDGYKMKHRRRFVTYEEIFEVISSLGYHK</sequence>
<dbReference type="EMBL" id="PUIB01000013">
    <property type="protein sequence ID" value="PQO36494.1"/>
    <property type="molecule type" value="Genomic_DNA"/>
</dbReference>
<dbReference type="Proteomes" id="UP000237819">
    <property type="component" value="Unassembled WGS sequence"/>
</dbReference>
<protein>
    <submittedName>
        <fullName evidence="2">Uncharacterized protein</fullName>
    </submittedName>
</protein>
<dbReference type="RefSeq" id="WP_105334332.1">
    <property type="nucleotide sequence ID" value="NZ_PUHZ01000005.1"/>
</dbReference>
<dbReference type="EMBL" id="PUHZ01000005">
    <property type="protein sequence ID" value="PQO47444.1"/>
    <property type="molecule type" value="Genomic_DNA"/>
</dbReference>
<feature type="region of interest" description="Disordered" evidence="1">
    <location>
        <begin position="1"/>
        <end position="36"/>
    </location>
</feature>
<evidence type="ECO:0000256" key="1">
    <source>
        <dbReference type="SAM" id="MobiDB-lite"/>
    </source>
</evidence>
<evidence type="ECO:0000313" key="3">
    <source>
        <dbReference type="EMBL" id="PQO47444.1"/>
    </source>
</evidence>
<feature type="compositionally biased region" description="Basic and acidic residues" evidence="1">
    <location>
        <begin position="9"/>
        <end position="27"/>
    </location>
</feature>
<comment type="caution">
    <text evidence="2">The sequence shown here is derived from an EMBL/GenBank/DDBJ whole genome shotgun (WGS) entry which is preliminary data.</text>
</comment>
<organism evidence="2 5">
    <name type="scientific">Blastopirellula marina</name>
    <dbReference type="NCBI Taxonomy" id="124"/>
    <lineage>
        <taxon>Bacteria</taxon>
        <taxon>Pseudomonadati</taxon>
        <taxon>Planctomycetota</taxon>
        <taxon>Planctomycetia</taxon>
        <taxon>Pirellulales</taxon>
        <taxon>Pirellulaceae</taxon>
        <taxon>Blastopirellula</taxon>
    </lineage>
</organism>
<gene>
    <name evidence="3" type="ORF">C5Y93_05210</name>
    <name evidence="2" type="ORF">C5Y98_12395</name>
</gene>
<dbReference type="AlphaFoldDB" id="A0A2S8FXC5"/>
<reference evidence="4 5" key="1">
    <citation type="submission" date="2018-02" db="EMBL/GenBank/DDBJ databases">
        <title>Comparative genomes isolates from brazilian mangrove.</title>
        <authorList>
            <person name="Araujo J.E."/>
            <person name="Taketani R.G."/>
            <person name="Silva M.C.P."/>
            <person name="Loureco M.V."/>
            <person name="Andreote F.D."/>
        </authorList>
    </citation>
    <scope>NUCLEOTIDE SEQUENCE [LARGE SCALE GENOMIC DNA]</scope>
    <source>
        <strain evidence="2 5">NAP PRIS-MGV</strain>
        <strain evidence="3 4">Nap-Phe MGV</strain>
    </source>
</reference>
<accession>A0A2S8FXC5</accession>
<proteinExistence type="predicted"/>